<evidence type="ECO:0000313" key="4">
    <source>
        <dbReference type="Proteomes" id="UP000286097"/>
    </source>
</evidence>
<proteinExistence type="predicted"/>
<accession>A0A3M6V7E4</accession>
<dbReference type="VEuPathDB" id="FungiDB:DD237_008135"/>
<dbReference type="Proteomes" id="UP000286097">
    <property type="component" value="Unassembled WGS sequence"/>
</dbReference>
<dbReference type="EMBL" id="QKXF01000427">
    <property type="protein sequence ID" value="RQM11474.1"/>
    <property type="molecule type" value="Genomic_DNA"/>
</dbReference>
<evidence type="ECO:0000313" key="1">
    <source>
        <dbReference type="EMBL" id="RMX62725.1"/>
    </source>
</evidence>
<dbReference type="AlphaFoldDB" id="A0A3M6V7E4"/>
<reference evidence="3 4" key="1">
    <citation type="submission" date="2018-06" db="EMBL/GenBank/DDBJ databases">
        <title>Comparative genomics of downy mildews reveals potential adaptations to biotrophy.</title>
        <authorList>
            <person name="Fletcher K."/>
            <person name="Klosterman S.J."/>
            <person name="Derevnina L."/>
            <person name="Martin F."/>
            <person name="Koike S."/>
            <person name="Reyes Chin-Wo S."/>
            <person name="Mou B."/>
            <person name="Michelmore R."/>
        </authorList>
    </citation>
    <scope>NUCLEOTIDE SEQUENCE [LARGE SCALE GENOMIC DNA]</scope>
    <source>
        <strain evidence="2 4">R13</strain>
        <strain evidence="1 3">R14</strain>
    </source>
</reference>
<dbReference type="PANTHER" id="PTHR11439:SF511">
    <property type="match status" value="1"/>
</dbReference>
<keyword evidence="3" id="KW-1185">Reference proteome</keyword>
<dbReference type="STRING" id="542832.A0A3M6V7E4"/>
<dbReference type="EMBL" id="QLLG01000521">
    <property type="protein sequence ID" value="RMX62725.1"/>
    <property type="molecule type" value="Genomic_DNA"/>
</dbReference>
<dbReference type="PANTHER" id="PTHR11439">
    <property type="entry name" value="GAG-POL-RELATED RETROTRANSPOSON"/>
    <property type="match status" value="1"/>
</dbReference>
<gene>
    <name evidence="2" type="ORF">DD237_008135</name>
    <name evidence="1" type="ORF">DD238_007957</name>
</gene>
<comment type="caution">
    <text evidence="1">The sequence shown here is derived from an EMBL/GenBank/DDBJ whole genome shotgun (WGS) entry which is preliminary data.</text>
</comment>
<evidence type="ECO:0000313" key="2">
    <source>
        <dbReference type="EMBL" id="RQM11474.1"/>
    </source>
</evidence>
<evidence type="ECO:0000313" key="3">
    <source>
        <dbReference type="Proteomes" id="UP000282087"/>
    </source>
</evidence>
<dbReference type="Proteomes" id="UP000282087">
    <property type="component" value="Unassembled WGS sequence"/>
</dbReference>
<evidence type="ECO:0008006" key="5">
    <source>
        <dbReference type="Google" id="ProtNLM"/>
    </source>
</evidence>
<protein>
    <recommendedName>
        <fullName evidence="5">Reverse transcriptase Ty1/copia-type domain-containing protein</fullName>
    </recommendedName>
</protein>
<name>A0A3M6V7E4_9STRA</name>
<sequence length="96" mass="10983">MKLVLKFKQNEAYAVRNPICAGQVLTPNESHPVVKEITSYRKLVGSLLYIANSTRPDISYAMSVLSQYLDQPRQMHWRAALHYLMGTQSHGITYDK</sequence>
<organism evidence="1 3">
    <name type="scientific">Peronospora effusa</name>
    <dbReference type="NCBI Taxonomy" id="542832"/>
    <lineage>
        <taxon>Eukaryota</taxon>
        <taxon>Sar</taxon>
        <taxon>Stramenopiles</taxon>
        <taxon>Oomycota</taxon>
        <taxon>Peronosporomycetes</taxon>
        <taxon>Peronosporales</taxon>
        <taxon>Peronosporaceae</taxon>
        <taxon>Peronospora</taxon>
    </lineage>
</organism>